<protein>
    <submittedName>
        <fullName evidence="2">Uncharacterized protein</fullName>
    </submittedName>
</protein>
<feature type="chain" id="PRO_5036937226" evidence="1">
    <location>
        <begin position="21"/>
        <end position="102"/>
    </location>
</feature>
<dbReference type="Proteomes" id="UP000707356">
    <property type="component" value="Unassembled WGS sequence"/>
</dbReference>
<evidence type="ECO:0000313" key="3">
    <source>
        <dbReference type="Proteomes" id="UP000707356"/>
    </source>
</evidence>
<organism evidence="2 3">
    <name type="scientific">Pegethrix bostrychoides GSE-TBD4-15B</name>
    <dbReference type="NCBI Taxonomy" id="2839662"/>
    <lineage>
        <taxon>Bacteria</taxon>
        <taxon>Bacillati</taxon>
        <taxon>Cyanobacteriota</taxon>
        <taxon>Cyanophyceae</taxon>
        <taxon>Oculatellales</taxon>
        <taxon>Oculatellaceae</taxon>
        <taxon>Pegethrix</taxon>
    </lineage>
</organism>
<reference evidence="2" key="2">
    <citation type="journal article" date="2022" name="Microbiol. Resour. Announc.">
        <title>Metagenome Sequencing to Explore Phylogenomics of Terrestrial Cyanobacteria.</title>
        <authorList>
            <person name="Ward R.D."/>
            <person name="Stajich J.E."/>
            <person name="Johansen J.R."/>
            <person name="Huntemann M."/>
            <person name="Clum A."/>
            <person name="Foster B."/>
            <person name="Foster B."/>
            <person name="Roux S."/>
            <person name="Palaniappan K."/>
            <person name="Varghese N."/>
            <person name="Mukherjee S."/>
            <person name="Reddy T.B.K."/>
            <person name="Daum C."/>
            <person name="Copeland A."/>
            <person name="Chen I.A."/>
            <person name="Ivanova N.N."/>
            <person name="Kyrpides N.C."/>
            <person name="Shapiro N."/>
            <person name="Eloe-Fadrosh E.A."/>
            <person name="Pietrasiak N."/>
        </authorList>
    </citation>
    <scope>NUCLEOTIDE SEQUENCE</scope>
    <source>
        <strain evidence="2">GSE-TBD4-15B</strain>
    </source>
</reference>
<reference evidence="2" key="1">
    <citation type="submission" date="2021-05" db="EMBL/GenBank/DDBJ databases">
        <authorList>
            <person name="Pietrasiak N."/>
            <person name="Ward R."/>
            <person name="Stajich J.E."/>
            <person name="Kurbessoian T."/>
        </authorList>
    </citation>
    <scope>NUCLEOTIDE SEQUENCE</scope>
    <source>
        <strain evidence="2">GSE-TBD4-15B</strain>
    </source>
</reference>
<dbReference type="EMBL" id="JAHHHV010000003">
    <property type="protein sequence ID" value="MBW4463936.1"/>
    <property type="molecule type" value="Genomic_DNA"/>
</dbReference>
<evidence type="ECO:0000313" key="2">
    <source>
        <dbReference type="EMBL" id="MBW4463936.1"/>
    </source>
</evidence>
<feature type="signal peptide" evidence="1">
    <location>
        <begin position="1"/>
        <end position="20"/>
    </location>
</feature>
<proteinExistence type="predicted"/>
<name>A0A951U315_9CYAN</name>
<gene>
    <name evidence="2" type="ORF">KME07_00640</name>
</gene>
<evidence type="ECO:0000256" key="1">
    <source>
        <dbReference type="SAM" id="SignalP"/>
    </source>
</evidence>
<dbReference type="AlphaFoldDB" id="A0A951U315"/>
<sequence length="102" mass="10696">MLKFTISITFLGMLIAPAVAQSEFNQSDLVCYMQTADGRTVDLSSLCGSRTPSRSPRPVTVAPPSSISPYSNLGGLEINAGGAGAKPCFGLDDQGKRCPTTR</sequence>
<accession>A0A951U315</accession>
<keyword evidence="1" id="KW-0732">Signal</keyword>
<comment type="caution">
    <text evidence="2">The sequence shown here is derived from an EMBL/GenBank/DDBJ whole genome shotgun (WGS) entry which is preliminary data.</text>
</comment>